<feature type="region of interest" description="Disordered" evidence="2">
    <location>
        <begin position="319"/>
        <end position="348"/>
    </location>
</feature>
<keyword evidence="1" id="KW-0175">Coiled coil</keyword>
<evidence type="ECO:0000256" key="1">
    <source>
        <dbReference type="SAM" id="Coils"/>
    </source>
</evidence>
<dbReference type="Proteomes" id="UP000290172">
    <property type="component" value="Unassembled WGS sequence"/>
</dbReference>
<organism evidence="3 4">
    <name type="scientific">Halarcobacter ebronensis</name>
    <dbReference type="NCBI Taxonomy" id="1462615"/>
    <lineage>
        <taxon>Bacteria</taxon>
        <taxon>Pseudomonadati</taxon>
        <taxon>Campylobacterota</taxon>
        <taxon>Epsilonproteobacteria</taxon>
        <taxon>Campylobacterales</taxon>
        <taxon>Arcobacteraceae</taxon>
        <taxon>Halarcobacter</taxon>
    </lineage>
</organism>
<sequence length="374" mass="42236">MVVYIYGSESFKKDIHDLLEHTNIKFRLGEEGQVIDLNSIDDLKAAIEDNPNNIYIIDDSKIIKNNALNKKLKFLQPKDGIEQEYLLDNGIGDVSVDSMDDLSTYIKNKLDSIVEANESEDIHDSIVEIVEGAYEDENTDYTLDEELSQLLTHRNDFEEKVEIEQIDDISKLLEEDNKESEEIAETKEEVVSEVEEESGGKHNFELELQQLLSGEGVDVMAVEKEEEEFDSQEDQSFYEDLINSLSFEEDFGNIDNDETESNSEDEESNKTFNMELDDVIEENQNIPEIMSSNQGDNMAEEFSEFDTLSEADLLEALNAEGSDVVVSPETPKSKTETTTSSNISLGSSSSEDIAKLISQLLNNKTLEITIKVKD</sequence>
<gene>
    <name evidence="3" type="ORF">CRV08_11065</name>
</gene>
<dbReference type="EMBL" id="PDKJ01000010">
    <property type="protein sequence ID" value="RXJ67125.1"/>
    <property type="molecule type" value="Genomic_DNA"/>
</dbReference>
<protein>
    <submittedName>
        <fullName evidence="3">Uncharacterized protein</fullName>
    </submittedName>
</protein>
<feature type="compositionally biased region" description="Low complexity" evidence="2">
    <location>
        <begin position="336"/>
        <end position="348"/>
    </location>
</feature>
<reference evidence="3 4" key="1">
    <citation type="submission" date="2017-10" db="EMBL/GenBank/DDBJ databases">
        <title>Genomics of the genus Arcobacter.</title>
        <authorList>
            <person name="Perez-Cataluna A."/>
            <person name="Figueras M.J."/>
        </authorList>
    </citation>
    <scope>NUCLEOTIDE SEQUENCE [LARGE SCALE GENOMIC DNA]</scope>
    <source>
        <strain evidence="3 4">CECT 8993</strain>
    </source>
</reference>
<dbReference type="RefSeq" id="WP_128982081.1">
    <property type="nucleotide sequence ID" value="NZ_PDKJ01000010.1"/>
</dbReference>
<feature type="coiled-coil region" evidence="1">
    <location>
        <begin position="169"/>
        <end position="197"/>
    </location>
</feature>
<proteinExistence type="predicted"/>
<evidence type="ECO:0000313" key="3">
    <source>
        <dbReference type="EMBL" id="RXJ67125.1"/>
    </source>
</evidence>
<comment type="caution">
    <text evidence="3">The sequence shown here is derived from an EMBL/GenBank/DDBJ whole genome shotgun (WGS) entry which is preliminary data.</text>
</comment>
<name>A0A4Q0YB25_9BACT</name>
<evidence type="ECO:0000256" key="2">
    <source>
        <dbReference type="SAM" id="MobiDB-lite"/>
    </source>
</evidence>
<accession>A0A4Q0YB25</accession>
<evidence type="ECO:0000313" key="4">
    <source>
        <dbReference type="Proteomes" id="UP000290172"/>
    </source>
</evidence>
<dbReference type="AlphaFoldDB" id="A0A4Q0YB25"/>